<protein>
    <submittedName>
        <fullName evidence="3">Uncharacterized protein</fullName>
    </submittedName>
</protein>
<feature type="non-terminal residue" evidence="3">
    <location>
        <position position="142"/>
    </location>
</feature>
<evidence type="ECO:0000313" key="4">
    <source>
        <dbReference type="Proteomes" id="UP000640725"/>
    </source>
</evidence>
<comment type="caution">
    <text evidence="3">The sequence shown here is derived from an EMBL/GenBank/DDBJ whole genome shotgun (WGS) entry which is preliminary data.</text>
</comment>
<feature type="region of interest" description="Disordered" evidence="2">
    <location>
        <begin position="77"/>
        <end position="118"/>
    </location>
</feature>
<evidence type="ECO:0000313" key="3">
    <source>
        <dbReference type="EMBL" id="MBE9144928.1"/>
    </source>
</evidence>
<dbReference type="Proteomes" id="UP000640725">
    <property type="component" value="Unassembled WGS sequence"/>
</dbReference>
<sequence length="142" mass="16253">MREERDAIKSELNQLKDELAARDGFIDNLKSQLEEKKTAIATLKTELKKLEDNLAEATRNETFLSEELQRFKYGVVPGEEPHGEQLQLFPPEEQAAVTPEPEEPENDTTEVLQTEVQPKLLNPKQLAEWINKNCNPEKPITD</sequence>
<evidence type="ECO:0000256" key="1">
    <source>
        <dbReference type="SAM" id="Coils"/>
    </source>
</evidence>
<name>A0ABR9UER7_9CYAN</name>
<dbReference type="RefSeq" id="WP_193870423.1">
    <property type="nucleotide sequence ID" value="NZ_JADEWU010000042.1"/>
</dbReference>
<proteinExistence type="predicted"/>
<gene>
    <name evidence="3" type="ORF">IQ236_17130</name>
</gene>
<feature type="coiled-coil region" evidence="1">
    <location>
        <begin position="26"/>
        <end position="67"/>
    </location>
</feature>
<reference evidence="3 4" key="1">
    <citation type="submission" date="2020-10" db="EMBL/GenBank/DDBJ databases">
        <authorList>
            <person name="Castelo-Branco R."/>
            <person name="Eusebio N."/>
            <person name="Adriana R."/>
            <person name="Vieira A."/>
            <person name="Brugerolle De Fraissinette N."/>
            <person name="Rezende De Castro R."/>
            <person name="Schneider M.P."/>
            <person name="Vasconcelos V."/>
            <person name="Leao P.N."/>
        </authorList>
    </citation>
    <scope>NUCLEOTIDE SEQUENCE [LARGE SCALE GENOMIC DNA]</scope>
    <source>
        <strain evidence="3 4">LEGE 06226</strain>
    </source>
</reference>
<dbReference type="EMBL" id="JADEWU010000042">
    <property type="protein sequence ID" value="MBE9144928.1"/>
    <property type="molecule type" value="Genomic_DNA"/>
</dbReference>
<keyword evidence="4" id="KW-1185">Reference proteome</keyword>
<accession>A0ABR9UER7</accession>
<evidence type="ECO:0000256" key="2">
    <source>
        <dbReference type="SAM" id="MobiDB-lite"/>
    </source>
</evidence>
<keyword evidence="1" id="KW-0175">Coiled coil</keyword>
<organism evidence="3 4">
    <name type="scientific">Planktothrix mougeotii LEGE 06226</name>
    <dbReference type="NCBI Taxonomy" id="1828728"/>
    <lineage>
        <taxon>Bacteria</taxon>
        <taxon>Bacillati</taxon>
        <taxon>Cyanobacteriota</taxon>
        <taxon>Cyanophyceae</taxon>
        <taxon>Oscillatoriophycideae</taxon>
        <taxon>Oscillatoriales</taxon>
        <taxon>Microcoleaceae</taxon>
        <taxon>Planktothrix</taxon>
    </lineage>
</organism>